<dbReference type="CDD" id="cd01858">
    <property type="entry name" value="NGP_1"/>
    <property type="match status" value="1"/>
</dbReference>
<keyword evidence="7" id="KW-0349">Heme</keyword>
<dbReference type="InterPro" id="IPR050755">
    <property type="entry name" value="TRAFAC_YlqF/YawG_RiboMat"/>
</dbReference>
<dbReference type="Pfam" id="PF01926">
    <property type="entry name" value="MMR_HSR1"/>
    <property type="match status" value="1"/>
</dbReference>
<dbReference type="FunFam" id="1.10.1580.10:FF:000001">
    <property type="entry name" value="Nucleolar GTP-binding protein 2"/>
    <property type="match status" value="1"/>
</dbReference>
<dbReference type="PANTHER" id="PTHR11089:SF9">
    <property type="entry name" value="NUCLEOLAR GTP-BINDING PROTEIN 2"/>
    <property type="match status" value="1"/>
</dbReference>
<dbReference type="InterPro" id="IPR012971">
    <property type="entry name" value="NOG2_N_dom"/>
</dbReference>
<evidence type="ECO:0000313" key="11">
    <source>
        <dbReference type="EMBL" id="KAK9820831.1"/>
    </source>
</evidence>
<dbReference type="InterPro" id="IPR030378">
    <property type="entry name" value="G_CP_dom"/>
</dbReference>
<dbReference type="PRINTS" id="PR00463">
    <property type="entry name" value="EP450I"/>
</dbReference>
<evidence type="ECO:0000256" key="9">
    <source>
        <dbReference type="SAM" id="MobiDB-lite"/>
    </source>
</evidence>
<dbReference type="SUPFAM" id="SSF52540">
    <property type="entry name" value="P-loop containing nucleoside triphosphate hydrolases"/>
    <property type="match status" value="1"/>
</dbReference>
<dbReference type="InterPro" id="IPR001128">
    <property type="entry name" value="Cyt_P450"/>
</dbReference>
<dbReference type="Gene3D" id="3.40.50.300">
    <property type="entry name" value="P-loop containing nucleotide triphosphate hydrolases"/>
    <property type="match status" value="1"/>
</dbReference>
<dbReference type="Gene3D" id="1.10.1580.10">
    <property type="match status" value="1"/>
</dbReference>
<accession>A0AAW1QHB0</accession>
<evidence type="ECO:0000256" key="3">
    <source>
        <dbReference type="ARBA" id="ARBA00023134"/>
    </source>
</evidence>
<protein>
    <recommendedName>
        <fullName evidence="6 8">Nuclear/nucleolar GTPase 2</fullName>
    </recommendedName>
</protein>
<feature type="binding site" description="axial binding residue" evidence="7">
    <location>
        <position position="1148"/>
    </location>
    <ligand>
        <name>heme</name>
        <dbReference type="ChEBI" id="CHEBI:30413"/>
    </ligand>
    <ligandPart>
        <name>Fe</name>
        <dbReference type="ChEBI" id="CHEBI:18248"/>
    </ligandPart>
</feature>
<dbReference type="GO" id="GO:0020037">
    <property type="term" value="F:heme binding"/>
    <property type="evidence" value="ECO:0007669"/>
    <property type="project" value="InterPro"/>
</dbReference>
<keyword evidence="7" id="KW-0479">Metal-binding</keyword>
<evidence type="ECO:0000256" key="6">
    <source>
        <dbReference type="ARBA" id="ARBA00070018"/>
    </source>
</evidence>
<dbReference type="InterPro" id="IPR002401">
    <property type="entry name" value="Cyt_P450_E_grp-I"/>
</dbReference>
<dbReference type="Pfam" id="PF00067">
    <property type="entry name" value="p450"/>
    <property type="match status" value="1"/>
</dbReference>
<organism evidence="11 12">
    <name type="scientific">Elliptochloris bilobata</name>
    <dbReference type="NCBI Taxonomy" id="381761"/>
    <lineage>
        <taxon>Eukaryota</taxon>
        <taxon>Viridiplantae</taxon>
        <taxon>Chlorophyta</taxon>
        <taxon>core chlorophytes</taxon>
        <taxon>Trebouxiophyceae</taxon>
        <taxon>Trebouxiophyceae incertae sedis</taxon>
        <taxon>Elliptochloris clade</taxon>
        <taxon>Elliptochloris</taxon>
    </lineage>
</organism>
<dbReference type="GO" id="GO:0004497">
    <property type="term" value="F:monooxygenase activity"/>
    <property type="evidence" value="ECO:0007669"/>
    <property type="project" value="InterPro"/>
</dbReference>
<dbReference type="PROSITE" id="PS51721">
    <property type="entry name" value="G_CP"/>
    <property type="match status" value="1"/>
</dbReference>
<keyword evidence="4 8" id="KW-0539">Nucleus</keyword>
<feature type="region of interest" description="Disordered" evidence="9">
    <location>
        <begin position="533"/>
        <end position="695"/>
    </location>
</feature>
<evidence type="ECO:0000259" key="10">
    <source>
        <dbReference type="PROSITE" id="PS51721"/>
    </source>
</evidence>
<evidence type="ECO:0000256" key="2">
    <source>
        <dbReference type="ARBA" id="ARBA00022741"/>
    </source>
</evidence>
<keyword evidence="7" id="KW-0408">Iron</keyword>
<feature type="region of interest" description="Disordered" evidence="9">
    <location>
        <begin position="173"/>
        <end position="192"/>
    </location>
</feature>
<dbReference type="PROSITE" id="PS00086">
    <property type="entry name" value="CYTOCHROME_P450"/>
    <property type="match status" value="1"/>
</dbReference>
<feature type="compositionally biased region" description="Low complexity" evidence="9">
    <location>
        <begin position="624"/>
        <end position="641"/>
    </location>
</feature>
<dbReference type="FunFam" id="3.40.50.300:FF:000559">
    <property type="entry name" value="Nuclear/nucleolar GTPase 2"/>
    <property type="match status" value="1"/>
</dbReference>
<reference evidence="11 12" key="1">
    <citation type="journal article" date="2024" name="Nat. Commun.">
        <title>Phylogenomics reveals the evolutionary origins of lichenization in chlorophyte algae.</title>
        <authorList>
            <person name="Puginier C."/>
            <person name="Libourel C."/>
            <person name="Otte J."/>
            <person name="Skaloud P."/>
            <person name="Haon M."/>
            <person name="Grisel S."/>
            <person name="Petersen M."/>
            <person name="Berrin J.G."/>
            <person name="Delaux P.M."/>
            <person name="Dal Grande F."/>
            <person name="Keller J."/>
        </authorList>
    </citation>
    <scope>NUCLEOTIDE SEQUENCE [LARGE SCALE GENOMIC DNA]</scope>
    <source>
        <strain evidence="11 12">SAG 245.80</strain>
    </source>
</reference>
<comment type="similarity">
    <text evidence="8">Belongs to the TRAFAC class YlqF/YawG GTPase family. RsgA subfamily.</text>
</comment>
<feature type="domain" description="CP-type G" evidence="10">
    <location>
        <begin position="208"/>
        <end position="369"/>
    </location>
</feature>
<feature type="compositionally biased region" description="Acidic residues" evidence="9">
    <location>
        <begin position="612"/>
        <end position="623"/>
    </location>
</feature>
<comment type="caution">
    <text evidence="11">The sequence shown here is derived from an EMBL/GenBank/DDBJ whole genome shotgun (WGS) entry which is preliminary data.</text>
</comment>
<evidence type="ECO:0000313" key="12">
    <source>
        <dbReference type="Proteomes" id="UP001445335"/>
    </source>
</evidence>
<dbReference type="InterPro" id="IPR006073">
    <property type="entry name" value="GTP-bd"/>
</dbReference>
<keyword evidence="12" id="KW-1185">Reference proteome</keyword>
<evidence type="ECO:0000256" key="8">
    <source>
        <dbReference type="RuleBase" id="RU364023"/>
    </source>
</evidence>
<dbReference type="GO" id="GO:0005730">
    <property type="term" value="C:nucleolus"/>
    <property type="evidence" value="ECO:0007669"/>
    <property type="project" value="UniProtKB-SubCell"/>
</dbReference>
<evidence type="ECO:0000256" key="7">
    <source>
        <dbReference type="PIRSR" id="PIRSR602401-1"/>
    </source>
</evidence>
<proteinExistence type="inferred from homology"/>
<evidence type="ECO:0000256" key="5">
    <source>
        <dbReference type="ARBA" id="ARBA00059990"/>
    </source>
</evidence>
<dbReference type="GO" id="GO:0005506">
    <property type="term" value="F:iron ion binding"/>
    <property type="evidence" value="ECO:0007669"/>
    <property type="project" value="InterPro"/>
</dbReference>
<dbReference type="AlphaFoldDB" id="A0AAW1QHB0"/>
<dbReference type="InterPro" id="IPR023179">
    <property type="entry name" value="GTP-bd_ortho_bundle_sf"/>
</dbReference>
<evidence type="ECO:0000256" key="4">
    <source>
        <dbReference type="ARBA" id="ARBA00023242"/>
    </source>
</evidence>
<name>A0AAW1QHB0_9CHLO</name>
<comment type="function">
    <text evidence="5 8">GTPase involved in pre-60S ribosomal subunit maturation.</text>
</comment>
<dbReference type="CDD" id="cd11046">
    <property type="entry name" value="CYP97"/>
    <property type="match status" value="1"/>
</dbReference>
<dbReference type="InterPro" id="IPR027417">
    <property type="entry name" value="P-loop_NTPase"/>
</dbReference>
<comment type="cofactor">
    <cofactor evidence="7">
        <name>heme</name>
        <dbReference type="ChEBI" id="CHEBI:30413"/>
    </cofactor>
</comment>
<feature type="compositionally biased region" description="Polar residues" evidence="9">
    <location>
        <begin position="660"/>
        <end position="671"/>
    </location>
</feature>
<dbReference type="SUPFAM" id="SSF48264">
    <property type="entry name" value="Cytochrome P450"/>
    <property type="match status" value="1"/>
</dbReference>
<keyword evidence="2 8" id="KW-0547">Nucleotide-binding</keyword>
<dbReference type="Proteomes" id="UP001445335">
    <property type="component" value="Unassembled WGS sequence"/>
</dbReference>
<dbReference type="PRINTS" id="PR00385">
    <property type="entry name" value="P450"/>
</dbReference>
<sequence length="1224" mass="133531">MAKAKKVSVADTRKPKHPLDANRPARGGKNQRDASTVRRLNMYKKTATRDKRGKILHQDFQSKDLPNTRIQPNRGWFQNSRVTDLKALEKFREEMSTKVNDAYTVLLREKKLPMALLEDPEAKAAAAGKAARASLVQTQPFAATFGVKRTRKRPKLAADSLADLVTTADRINATYAEKTDPEEEAREEGVRSAARDRLFDKGQSKRIWGELFKVVDSSDVVIQVLDARDPLGTRCRYLEHHLRKNARHKHVLLLLNKCDLVPAWVTKRWLKHLSAEFPTLAFHASITNPFGKGSLLGLLRQLARLRSDKKYISVGFVGYPNVGKSSVINTLRTKKVCKVAPVPGETKVWQYITLMKRIFLIDCPGVVYSKAGDSETQSVLKGVVRVENLEDATETIAAVLERVKPEYLRRAYKLAAWVDATDFLTQLARASGKLGRGGEPDLNTAAKMVLHDWQRGKIPFFELPPGYLPDKPAAAPAEAVTAEDAGAGDGDAATAAAAAAAVVESAAEALREQAAQALPVREDYFLAEDVAASPGNDADEDEAAACAGEDRSGSGADEGPTNSGSSEDDSDAESTSSAERGAADGDGSDAESDGYGEAGLSWEAVMQSIQEPEAEAGEADAAAEEAPPAAAARQEAPAADAGSRKIFRKRARSNGVPPSEASQNGASFSGRSSEDSAFEAKDRNGGSLDSRILSGEFTHDGSTKEKITRLLRKVLAKDRGGPGRALSYALAKEGLKWRAAAAARMPEARGDIRQIVGQPVFVPLYKLFLTYGKVFRLSFGPKSFVVVSDAALARQILLTNAGNYSKGLLSEILDFVMGNGLIPADGEIWKSRRRAIVPSLHRKYIESMVAMFGDSALHGARTLQAAALEGRAAEMENFFSRLTLDIIGRAVFNYDFDSLTHDDPVIKAVYTVLREAEYRSTALFPYWNVPLLRWLVPRQRRCSAALGVVNQTLNTLISECKRLVEEEDAEFVEEFLSAADPSILHFLLASGEQISSKQLRDDLMTMLIAGHETTAAVLTWTMHCLAARPDIVSRLQAEIDAVVGDGVPGVEQVRGLRLTTRVINEAMRLYPQPPVLIRRALGPDTLGAYHLPAGADLFISVWNLHRSPEYWAEPNAFNPDRFPLDAPVPNEVTENFAYLPFGGGKRKCIGDQFALFESVVALAVLLRRFEFTMAPNAPPVNMTTGATIHTSGGLYMNVRPRAFVEDAPVVARPEPLLSEPVLNA</sequence>
<keyword evidence="8" id="KW-0378">Hydrolase</keyword>
<keyword evidence="3 8" id="KW-0342">GTP-binding</keyword>
<dbReference type="PANTHER" id="PTHR11089">
    <property type="entry name" value="GTP-BINDING PROTEIN-RELATED"/>
    <property type="match status" value="1"/>
</dbReference>
<comment type="subcellular location">
    <subcellularLocation>
        <location evidence="1 8">Nucleus</location>
        <location evidence="1 8">Nucleolus</location>
    </subcellularLocation>
</comment>
<dbReference type="GO" id="GO:0005525">
    <property type="term" value="F:GTP binding"/>
    <property type="evidence" value="ECO:0007669"/>
    <property type="project" value="UniProtKB-KW"/>
</dbReference>
<gene>
    <name evidence="11" type="ORF">WJX81_000578</name>
</gene>
<dbReference type="InterPro" id="IPR036396">
    <property type="entry name" value="Cyt_P450_sf"/>
</dbReference>
<dbReference type="InterPro" id="IPR024929">
    <property type="entry name" value="GNL2_CP_dom"/>
</dbReference>
<dbReference type="Pfam" id="PF08153">
    <property type="entry name" value="NGP1NT"/>
    <property type="match status" value="1"/>
</dbReference>
<feature type="compositionally biased region" description="Basic and acidic residues" evidence="9">
    <location>
        <begin position="11"/>
        <end position="20"/>
    </location>
</feature>
<dbReference type="Gene3D" id="1.10.630.10">
    <property type="entry name" value="Cytochrome P450"/>
    <property type="match status" value="1"/>
</dbReference>
<dbReference type="GO" id="GO:0016705">
    <property type="term" value="F:oxidoreductase activity, acting on paired donors, with incorporation or reduction of molecular oxygen"/>
    <property type="evidence" value="ECO:0007669"/>
    <property type="project" value="InterPro"/>
</dbReference>
<feature type="region of interest" description="Disordered" evidence="9">
    <location>
        <begin position="1"/>
        <end position="34"/>
    </location>
</feature>
<dbReference type="EMBL" id="JALJOU010000113">
    <property type="protein sequence ID" value="KAK9820831.1"/>
    <property type="molecule type" value="Genomic_DNA"/>
</dbReference>
<feature type="compositionally biased region" description="Basic and acidic residues" evidence="9">
    <location>
        <begin position="672"/>
        <end position="684"/>
    </location>
</feature>
<dbReference type="GO" id="GO:0016787">
    <property type="term" value="F:hydrolase activity"/>
    <property type="evidence" value="ECO:0007669"/>
    <property type="project" value="UniProtKB-KW"/>
</dbReference>
<dbReference type="InterPro" id="IPR017972">
    <property type="entry name" value="Cyt_P450_CS"/>
</dbReference>
<evidence type="ECO:0000256" key="1">
    <source>
        <dbReference type="ARBA" id="ARBA00004604"/>
    </source>
</evidence>